<evidence type="ECO:0000256" key="10">
    <source>
        <dbReference type="ARBA" id="ARBA00023157"/>
    </source>
</evidence>
<organism evidence="22 23">
    <name type="scientific">Hordeum vulgare subsp. vulgare</name>
    <name type="common">Domesticated barley</name>
    <dbReference type="NCBI Taxonomy" id="112509"/>
    <lineage>
        <taxon>Eukaryota</taxon>
        <taxon>Viridiplantae</taxon>
        <taxon>Streptophyta</taxon>
        <taxon>Embryophyta</taxon>
        <taxon>Tracheophyta</taxon>
        <taxon>Spermatophyta</taxon>
        <taxon>Magnoliopsida</taxon>
        <taxon>Liliopsida</taxon>
        <taxon>Poales</taxon>
        <taxon>Poaceae</taxon>
        <taxon>BOP clade</taxon>
        <taxon>Pooideae</taxon>
        <taxon>Triticodae</taxon>
        <taxon>Triticeae</taxon>
        <taxon>Hordeinae</taxon>
        <taxon>Hordeum</taxon>
    </lineage>
</organism>
<keyword evidence="10" id="KW-1015">Disulfide bond</keyword>
<reference evidence="22" key="2">
    <citation type="submission" date="2020-10" db="EMBL/GenBank/DDBJ databases">
        <authorList>
            <person name="Scholz U."/>
            <person name="Mascher M."/>
            <person name="Fiebig A."/>
        </authorList>
    </citation>
    <scope>NUCLEOTIDE SEQUENCE [LARGE SCALE GENOMIC DNA]</scope>
    <source>
        <strain evidence="22">cv. Morex</strain>
    </source>
</reference>
<dbReference type="Pfam" id="PF00954">
    <property type="entry name" value="S_locus_glycop"/>
    <property type="match status" value="1"/>
</dbReference>
<keyword evidence="7 15" id="KW-0547">Nucleotide-binding</keyword>
<dbReference type="Proteomes" id="UP000011116">
    <property type="component" value="Chromosome 4H"/>
</dbReference>
<evidence type="ECO:0000313" key="23">
    <source>
        <dbReference type="Proteomes" id="UP000011116"/>
    </source>
</evidence>
<dbReference type="OrthoDB" id="4062651at2759"/>
<reference evidence="23" key="1">
    <citation type="journal article" date="2012" name="Nature">
        <title>A physical, genetic and functional sequence assembly of the barley genome.</title>
        <authorList>
            <consortium name="The International Barley Genome Sequencing Consortium"/>
            <person name="Mayer K.F."/>
            <person name="Waugh R."/>
            <person name="Brown J.W."/>
            <person name="Schulman A."/>
            <person name="Langridge P."/>
            <person name="Platzer M."/>
            <person name="Fincher G.B."/>
            <person name="Muehlbauer G.J."/>
            <person name="Sato K."/>
            <person name="Close T.J."/>
            <person name="Wise R.P."/>
            <person name="Stein N."/>
        </authorList>
    </citation>
    <scope>NUCLEOTIDE SEQUENCE [LARGE SCALE GENOMIC DNA]</scope>
    <source>
        <strain evidence="23">cv. Morex</strain>
    </source>
</reference>
<evidence type="ECO:0000256" key="18">
    <source>
        <dbReference type="SAM" id="SignalP"/>
    </source>
</evidence>
<evidence type="ECO:0000256" key="2">
    <source>
        <dbReference type="ARBA" id="ARBA00022475"/>
    </source>
</evidence>
<keyword evidence="4" id="KW-0245">EGF-like domain</keyword>
<accession>A0A8I7BDB3</accession>
<proteinExistence type="inferred from homology"/>
<feature type="signal peptide" evidence="18">
    <location>
        <begin position="1"/>
        <end position="25"/>
    </location>
</feature>
<keyword evidence="3 15" id="KW-0723">Serine/threonine-protein kinase</keyword>
<feature type="transmembrane region" description="Helical" evidence="17">
    <location>
        <begin position="461"/>
        <end position="482"/>
    </location>
</feature>
<dbReference type="Pfam" id="PF07714">
    <property type="entry name" value="PK_Tyr_Ser-Thr"/>
    <property type="match status" value="1"/>
</dbReference>
<reference evidence="22" key="3">
    <citation type="submission" date="2022-01" db="UniProtKB">
        <authorList>
            <consortium name="EnsemblPlants"/>
        </authorList>
    </citation>
    <scope>IDENTIFICATION</scope>
    <source>
        <strain evidence="22">subsp. vulgare</strain>
    </source>
</reference>
<keyword evidence="17" id="KW-0472">Membrane</keyword>
<dbReference type="SUPFAM" id="SSF51110">
    <property type="entry name" value="alpha-D-mannose-specific plant lectins"/>
    <property type="match status" value="1"/>
</dbReference>
<dbReference type="InterPro" id="IPR000719">
    <property type="entry name" value="Prot_kinase_dom"/>
</dbReference>
<comment type="catalytic activity">
    <reaction evidence="13 15">
        <text>L-threonyl-[protein] + ATP = O-phospho-L-threonyl-[protein] + ADP + H(+)</text>
        <dbReference type="Rhea" id="RHEA:46608"/>
        <dbReference type="Rhea" id="RHEA-COMP:11060"/>
        <dbReference type="Rhea" id="RHEA-COMP:11605"/>
        <dbReference type="ChEBI" id="CHEBI:15378"/>
        <dbReference type="ChEBI" id="CHEBI:30013"/>
        <dbReference type="ChEBI" id="CHEBI:30616"/>
        <dbReference type="ChEBI" id="CHEBI:61977"/>
        <dbReference type="ChEBI" id="CHEBI:456216"/>
        <dbReference type="EC" id="2.7.11.1"/>
    </reaction>
</comment>
<evidence type="ECO:0000259" key="19">
    <source>
        <dbReference type="PROSITE" id="PS50011"/>
    </source>
</evidence>
<keyword evidence="23" id="KW-1185">Reference proteome</keyword>
<dbReference type="Gramene" id="HORVU.MOREX.r2.4HG0342770.1">
    <property type="protein sequence ID" value="HORVU.MOREX.r2.4HG0342770.1"/>
    <property type="gene ID" value="HORVU.MOREX.r2.4HG0342770"/>
</dbReference>
<dbReference type="Pfam" id="PF01453">
    <property type="entry name" value="B_lectin"/>
    <property type="match status" value="1"/>
</dbReference>
<evidence type="ECO:0000256" key="7">
    <source>
        <dbReference type="ARBA" id="ARBA00022741"/>
    </source>
</evidence>
<feature type="domain" description="Bulb-type lectin" evidence="20">
    <location>
        <begin position="26"/>
        <end position="167"/>
    </location>
</feature>
<gene>
    <name evidence="22" type="primary">LOC123447366</name>
</gene>
<dbReference type="Pfam" id="PF08276">
    <property type="entry name" value="PAN_2"/>
    <property type="match status" value="1"/>
</dbReference>
<evidence type="ECO:0000256" key="8">
    <source>
        <dbReference type="ARBA" id="ARBA00022777"/>
    </source>
</evidence>
<dbReference type="EC" id="2.7.11.1" evidence="15"/>
<evidence type="ECO:0000256" key="5">
    <source>
        <dbReference type="ARBA" id="ARBA00022679"/>
    </source>
</evidence>
<evidence type="ECO:0000256" key="4">
    <source>
        <dbReference type="ARBA" id="ARBA00022536"/>
    </source>
</evidence>
<dbReference type="SMART" id="SM00108">
    <property type="entry name" value="B_lectin"/>
    <property type="match status" value="1"/>
</dbReference>
<keyword evidence="5 15" id="KW-0808">Transferase</keyword>
<keyword evidence="17" id="KW-1133">Transmembrane helix</keyword>
<dbReference type="CDD" id="cd00053">
    <property type="entry name" value="EGF"/>
    <property type="match status" value="1"/>
</dbReference>
<dbReference type="PIRSF" id="PIRSF000641">
    <property type="entry name" value="SRK"/>
    <property type="match status" value="1"/>
</dbReference>
<keyword evidence="17" id="KW-0812">Transmembrane</keyword>
<keyword evidence="11" id="KW-0675">Receptor</keyword>
<dbReference type="PROSITE" id="PS50011">
    <property type="entry name" value="PROTEIN_KINASE_DOM"/>
    <property type="match status" value="1"/>
</dbReference>
<dbReference type="CDD" id="cd01098">
    <property type="entry name" value="PAN_AP_plant"/>
    <property type="match status" value="1"/>
</dbReference>
<dbReference type="SUPFAM" id="SSF56112">
    <property type="entry name" value="Protein kinase-like (PK-like)"/>
    <property type="match status" value="1"/>
</dbReference>
<dbReference type="SMART" id="SM00473">
    <property type="entry name" value="PAN_AP"/>
    <property type="match status" value="1"/>
</dbReference>
<dbReference type="GeneID" id="123447366"/>
<dbReference type="RefSeq" id="XP_044979899.1">
    <property type="nucleotide sequence ID" value="XM_045123964.1"/>
</dbReference>
<dbReference type="GO" id="GO:0005524">
    <property type="term" value="F:ATP binding"/>
    <property type="evidence" value="ECO:0007669"/>
    <property type="project" value="UniProtKB-UniRule"/>
</dbReference>
<dbReference type="GO" id="GO:0004674">
    <property type="term" value="F:protein serine/threonine kinase activity"/>
    <property type="evidence" value="ECO:0007669"/>
    <property type="project" value="UniProtKB-KW"/>
</dbReference>
<comment type="similarity">
    <text evidence="15">Belongs to the protein kinase superfamily. Ser/Thr protein kinase family.</text>
</comment>
<dbReference type="InterPro" id="IPR001245">
    <property type="entry name" value="Ser-Thr/Tyr_kinase_cat_dom"/>
</dbReference>
<evidence type="ECO:0000256" key="17">
    <source>
        <dbReference type="SAM" id="Phobius"/>
    </source>
</evidence>
<name>A0A8I7BDB3_HORVV</name>
<dbReference type="SMART" id="SM00220">
    <property type="entry name" value="S_TKc"/>
    <property type="match status" value="1"/>
</dbReference>
<evidence type="ECO:0000256" key="12">
    <source>
        <dbReference type="ARBA" id="ARBA00023180"/>
    </source>
</evidence>
<sequence length="851" mass="92523">MKMKLQPSIVLLLLLVAVRLPSASSDDQLVLGKPLSPSTTIISDGGAFALGFFSPSNSTTSASSRDSLYLGIWYSGITELTVVWVANRESPIVTIPRRPPSASTPSGPTLALTNDSNLVLTDADGRVVWATDVVVAAAHTPGVAVLTNAGNLVLRSPNGTTLWQSFDHPTDTFLPGMKIRIARPGPFLVSWKGPGDPAPGRFAYGIDPSTSLQLFTWNGSRPMWRSGAWTGYSVASEYVASASAVVSLAVVDTDEDSYVAFALSDAAPRTRYVITHSGSLELQSWKSGGAGWHTLGRWPPHDCSRYDYCGPFGYCDNTDAPPACKCLPGFEPASPDEWRSGRFLLGCRRKEELRCGVSNGDGEGFLAVPDMKVPDRFVVIANTGATGCAAECARNCSCVAYAHANLSSSSRGDATRCLVWLGDLIDAKKLGGSAAASDTLHLRVPGVSTAGRKKERNKMKIVLPVIAGVVLVLACLSIVIWACKSKGSKQKHNNFNRLIGLGDLSTCEGFGTGSPNEGFEFSLLSFRDIAALTNNFHTSHMIGQGGFGKVYKAVLDGREVAIKRLSRNSDQGMTEFRNEVVLIAKLQHRNLVSLVGCCSEGDEKLLIYEYMPNKSLDALLFNNSGETMLDWPTRFRIIKGVAKGLLYLHQDSRLKIIHRDLKASNVLLDEEMRPKIADFGMARMFGENQQKADTKRVVGTYGYMAPEYAMRGIFSTKSDVYSFGVLTLEVVSGVKISSTDRTMEFENLIAYAWNLWKDRKTNDLVDSNIVGTCVHDEALLCVQMGLLCVQDNPNDRPTMSYVMFILENISATLPIPNQPVFFAHTNNQVENVTGDTQNSKNNLTLTILEGR</sequence>
<dbReference type="EnsemblPlants" id="HORVU.MOREX.r3.4HG0411380.1">
    <property type="protein sequence ID" value="HORVU.MOREX.r3.4HG0411380.1"/>
    <property type="gene ID" value="HORVU.MOREX.r3.4HG0411380"/>
</dbReference>
<dbReference type="AlphaFoldDB" id="A0A8I7BDB3"/>
<evidence type="ECO:0000256" key="9">
    <source>
        <dbReference type="ARBA" id="ARBA00022840"/>
    </source>
</evidence>
<evidence type="ECO:0000256" key="11">
    <source>
        <dbReference type="ARBA" id="ARBA00023170"/>
    </source>
</evidence>
<dbReference type="InterPro" id="IPR003609">
    <property type="entry name" value="Pan_app"/>
</dbReference>
<dbReference type="GO" id="GO:0051707">
    <property type="term" value="P:response to other organism"/>
    <property type="evidence" value="ECO:0007669"/>
    <property type="project" value="UniProtKB-ARBA"/>
</dbReference>
<dbReference type="GO" id="GO:0048544">
    <property type="term" value="P:recognition of pollen"/>
    <property type="evidence" value="ECO:0007669"/>
    <property type="project" value="InterPro"/>
</dbReference>
<evidence type="ECO:0000313" key="22">
    <source>
        <dbReference type="EnsemblPlants" id="HORVU.MOREX.r3.4HG0411380.1"/>
    </source>
</evidence>
<dbReference type="PROSITE" id="PS00107">
    <property type="entry name" value="PROTEIN_KINASE_ATP"/>
    <property type="match status" value="1"/>
</dbReference>
<dbReference type="PROSITE" id="PS50948">
    <property type="entry name" value="PAN"/>
    <property type="match status" value="1"/>
</dbReference>
<dbReference type="Gene3D" id="2.90.10.10">
    <property type="entry name" value="Bulb-type lectin domain"/>
    <property type="match status" value="1"/>
</dbReference>
<keyword evidence="2" id="KW-1003">Cell membrane</keyword>
<dbReference type="InterPro" id="IPR011009">
    <property type="entry name" value="Kinase-like_dom_sf"/>
</dbReference>
<feature type="binding site" evidence="16">
    <location>
        <position position="563"/>
    </location>
    <ligand>
        <name>ATP</name>
        <dbReference type="ChEBI" id="CHEBI:30616"/>
    </ligand>
</feature>
<protein>
    <recommendedName>
        <fullName evidence="15">Receptor-like serine/threonine-protein kinase</fullName>
        <ecNumber evidence="15">2.7.11.1</ecNumber>
    </recommendedName>
</protein>
<dbReference type="InterPro" id="IPR036426">
    <property type="entry name" value="Bulb-type_lectin_dom_sf"/>
</dbReference>
<comment type="catalytic activity">
    <reaction evidence="14 15">
        <text>L-seryl-[protein] + ATP = O-phospho-L-seryl-[protein] + ADP + H(+)</text>
        <dbReference type="Rhea" id="RHEA:17989"/>
        <dbReference type="Rhea" id="RHEA-COMP:9863"/>
        <dbReference type="Rhea" id="RHEA-COMP:11604"/>
        <dbReference type="ChEBI" id="CHEBI:15378"/>
        <dbReference type="ChEBI" id="CHEBI:29999"/>
        <dbReference type="ChEBI" id="CHEBI:30616"/>
        <dbReference type="ChEBI" id="CHEBI:83421"/>
        <dbReference type="ChEBI" id="CHEBI:456216"/>
        <dbReference type="EC" id="2.7.11.1"/>
    </reaction>
</comment>
<evidence type="ECO:0000259" key="20">
    <source>
        <dbReference type="PROSITE" id="PS50927"/>
    </source>
</evidence>
<dbReference type="FunFam" id="1.10.510.10:FF:000060">
    <property type="entry name" value="G-type lectin S-receptor-like serine/threonine-protein kinase"/>
    <property type="match status" value="1"/>
</dbReference>
<keyword evidence="9 15" id="KW-0067">ATP-binding</keyword>
<dbReference type="CDD" id="cd14066">
    <property type="entry name" value="STKc_IRAK"/>
    <property type="match status" value="1"/>
</dbReference>
<evidence type="ECO:0000256" key="3">
    <source>
        <dbReference type="ARBA" id="ARBA00022527"/>
    </source>
</evidence>
<dbReference type="InterPro" id="IPR008271">
    <property type="entry name" value="Ser/Thr_kinase_AS"/>
</dbReference>
<dbReference type="CDD" id="cd00028">
    <property type="entry name" value="B_lectin"/>
    <property type="match status" value="1"/>
</dbReference>
<keyword evidence="12" id="KW-0325">Glycoprotein</keyword>
<dbReference type="InterPro" id="IPR017441">
    <property type="entry name" value="Protein_kinase_ATP_BS"/>
</dbReference>
<dbReference type="Gramene" id="HORVU.MOREX.r3.4HG0411380.1">
    <property type="protein sequence ID" value="HORVU.MOREX.r3.4HG0411380.1"/>
    <property type="gene ID" value="HORVU.MOREX.r3.4HG0411380"/>
</dbReference>
<dbReference type="GO" id="GO:0005886">
    <property type="term" value="C:plasma membrane"/>
    <property type="evidence" value="ECO:0007669"/>
    <property type="project" value="UniProtKB-SubCell"/>
</dbReference>
<evidence type="ECO:0000256" key="6">
    <source>
        <dbReference type="ARBA" id="ARBA00022729"/>
    </source>
</evidence>
<dbReference type="PROSITE" id="PS00108">
    <property type="entry name" value="PROTEIN_KINASE_ST"/>
    <property type="match status" value="1"/>
</dbReference>
<dbReference type="FunFam" id="3.30.200.20:FF:001238">
    <property type="entry name" value="Os08g0179000 protein"/>
    <property type="match status" value="1"/>
</dbReference>
<dbReference type="SMR" id="A0A8I7BDB3"/>
<evidence type="ECO:0000256" key="13">
    <source>
        <dbReference type="ARBA" id="ARBA00047899"/>
    </source>
</evidence>
<keyword evidence="6 18" id="KW-0732">Signal</keyword>
<dbReference type="KEGG" id="hvg:123447366"/>
<dbReference type="PANTHER" id="PTHR27002:SF805">
    <property type="entry name" value="NON-SPECIFIC SERINE_THREONINE PROTEIN KINASE"/>
    <property type="match status" value="1"/>
</dbReference>
<feature type="domain" description="Apple" evidence="21">
    <location>
        <begin position="355"/>
        <end position="444"/>
    </location>
</feature>
<comment type="subcellular location">
    <subcellularLocation>
        <location evidence="1">Cell membrane</location>
        <topology evidence="1">Single-pass type I membrane protein</topology>
    </subcellularLocation>
</comment>
<dbReference type="InterPro" id="IPR024171">
    <property type="entry name" value="SRK-like_kinase"/>
</dbReference>
<dbReference type="Gene3D" id="1.10.510.10">
    <property type="entry name" value="Transferase(Phosphotransferase) domain 1"/>
    <property type="match status" value="1"/>
</dbReference>
<feature type="domain" description="Protein kinase" evidence="19">
    <location>
        <begin position="536"/>
        <end position="821"/>
    </location>
</feature>
<evidence type="ECO:0000256" key="15">
    <source>
        <dbReference type="PIRNR" id="PIRNR000641"/>
    </source>
</evidence>
<dbReference type="PROSITE" id="PS50927">
    <property type="entry name" value="BULB_LECTIN"/>
    <property type="match status" value="1"/>
</dbReference>
<evidence type="ECO:0000259" key="21">
    <source>
        <dbReference type="PROSITE" id="PS50948"/>
    </source>
</evidence>
<evidence type="ECO:0000256" key="16">
    <source>
        <dbReference type="PROSITE-ProRule" id="PRU10141"/>
    </source>
</evidence>
<evidence type="ECO:0000256" key="14">
    <source>
        <dbReference type="ARBA" id="ARBA00048679"/>
    </source>
</evidence>
<dbReference type="InterPro" id="IPR000858">
    <property type="entry name" value="S_locus_glycoprot_dom"/>
</dbReference>
<evidence type="ECO:0000256" key="1">
    <source>
        <dbReference type="ARBA" id="ARBA00004251"/>
    </source>
</evidence>
<keyword evidence="8 15" id="KW-0418">Kinase</keyword>
<dbReference type="Gene3D" id="3.30.200.20">
    <property type="entry name" value="Phosphorylase Kinase, domain 1"/>
    <property type="match status" value="1"/>
</dbReference>
<dbReference type="InterPro" id="IPR001480">
    <property type="entry name" value="Bulb-type_lectin_dom"/>
</dbReference>
<dbReference type="PANTHER" id="PTHR27002">
    <property type="entry name" value="RECEPTOR-LIKE SERINE/THREONINE-PROTEIN KINASE SD1-8"/>
    <property type="match status" value="1"/>
</dbReference>
<feature type="chain" id="PRO_5035208265" description="Receptor-like serine/threonine-protein kinase" evidence="18">
    <location>
        <begin position="26"/>
        <end position="851"/>
    </location>
</feature>